<accession>A0A917Z5P6</accession>
<dbReference type="SUPFAM" id="SSF53720">
    <property type="entry name" value="ALDH-like"/>
    <property type="match status" value="1"/>
</dbReference>
<dbReference type="InterPro" id="IPR036249">
    <property type="entry name" value="Thioredoxin-like_sf"/>
</dbReference>
<dbReference type="GO" id="GO:0016620">
    <property type="term" value="F:oxidoreductase activity, acting on the aldehyde or oxo group of donors, NAD or NADP as acceptor"/>
    <property type="evidence" value="ECO:0007669"/>
    <property type="project" value="InterPro"/>
</dbReference>
<dbReference type="InterPro" id="IPR015590">
    <property type="entry name" value="Aldehyde_DH_dom"/>
</dbReference>
<feature type="domain" description="Aldehyde dehydrogenase" evidence="1">
    <location>
        <begin position="1"/>
        <end position="25"/>
    </location>
</feature>
<dbReference type="InterPro" id="IPR016161">
    <property type="entry name" value="Ald_DH/histidinol_DH"/>
</dbReference>
<dbReference type="SUPFAM" id="SSF52833">
    <property type="entry name" value="Thioredoxin-like"/>
    <property type="match status" value="1"/>
</dbReference>
<keyword evidence="3" id="KW-1185">Reference proteome</keyword>
<dbReference type="InterPro" id="IPR016163">
    <property type="entry name" value="Ald_DH_C"/>
</dbReference>
<sequence>MAPTILDGVTPDMRVARDEVFGPVPALQLPDGTRLCDSRLILDYLDFHLSAIDWRAICPRLAGWFATYSKRPSVLGTAPR</sequence>
<dbReference type="Pfam" id="PF00171">
    <property type="entry name" value="Aldedh"/>
    <property type="match status" value="1"/>
</dbReference>
<gene>
    <name evidence="2" type="ORF">GCM10011348_00390</name>
</gene>
<reference evidence="2 3" key="1">
    <citation type="journal article" date="2014" name="Int. J. Syst. Evol. Microbiol.">
        <title>Complete genome sequence of Corynebacterium casei LMG S-19264T (=DSM 44701T), isolated from a smear-ripened cheese.</title>
        <authorList>
            <consortium name="US DOE Joint Genome Institute (JGI-PGF)"/>
            <person name="Walter F."/>
            <person name="Albersmeier A."/>
            <person name="Kalinowski J."/>
            <person name="Ruckert C."/>
        </authorList>
    </citation>
    <scope>NUCLEOTIDE SEQUENCE [LARGE SCALE GENOMIC DNA]</scope>
    <source>
        <strain evidence="2 3">CGMCC 1.7286</strain>
    </source>
</reference>
<proteinExistence type="predicted"/>
<dbReference type="Gene3D" id="3.40.309.10">
    <property type="entry name" value="Aldehyde Dehydrogenase, Chain A, domain 2"/>
    <property type="match status" value="1"/>
</dbReference>
<dbReference type="EMBL" id="BMLT01000001">
    <property type="protein sequence ID" value="GGO75486.1"/>
    <property type="molecule type" value="Genomic_DNA"/>
</dbReference>
<evidence type="ECO:0000259" key="1">
    <source>
        <dbReference type="Pfam" id="PF00171"/>
    </source>
</evidence>
<evidence type="ECO:0000313" key="2">
    <source>
        <dbReference type="EMBL" id="GGO75486.1"/>
    </source>
</evidence>
<dbReference type="Proteomes" id="UP000599578">
    <property type="component" value="Unassembled WGS sequence"/>
</dbReference>
<comment type="caution">
    <text evidence="2">The sequence shown here is derived from an EMBL/GenBank/DDBJ whole genome shotgun (WGS) entry which is preliminary data.</text>
</comment>
<name>A0A917Z5P6_9GAMM</name>
<dbReference type="AlphaFoldDB" id="A0A917Z5P6"/>
<protein>
    <recommendedName>
        <fullName evidence="1">Aldehyde dehydrogenase domain-containing protein</fullName>
    </recommendedName>
</protein>
<evidence type="ECO:0000313" key="3">
    <source>
        <dbReference type="Proteomes" id="UP000599578"/>
    </source>
</evidence>
<organism evidence="2 3">
    <name type="scientific">Marinobacterium nitratireducens</name>
    <dbReference type="NCBI Taxonomy" id="518897"/>
    <lineage>
        <taxon>Bacteria</taxon>
        <taxon>Pseudomonadati</taxon>
        <taxon>Pseudomonadota</taxon>
        <taxon>Gammaproteobacteria</taxon>
        <taxon>Oceanospirillales</taxon>
        <taxon>Oceanospirillaceae</taxon>
        <taxon>Marinobacterium</taxon>
    </lineage>
</organism>